<dbReference type="Proteomes" id="UP000075901">
    <property type="component" value="Unassembled WGS sequence"/>
</dbReference>
<feature type="coiled-coil region" evidence="1">
    <location>
        <begin position="51"/>
        <end position="78"/>
    </location>
</feature>
<keyword evidence="1" id="KW-0175">Coiled coil</keyword>
<evidence type="ECO:0000313" key="4">
    <source>
        <dbReference type="EnsemblMetazoa" id="AMAM006695-PA"/>
    </source>
</evidence>
<reference evidence="5" key="1">
    <citation type="submission" date="2013-09" db="EMBL/GenBank/DDBJ databases">
        <title>The Genome Sequence of Anopheles maculatus species B.</title>
        <authorList>
            <consortium name="The Broad Institute Genomics Platform"/>
            <person name="Neafsey D.E."/>
            <person name="Besansky N."/>
            <person name="Howell P."/>
            <person name="Walton C."/>
            <person name="Young S.K."/>
            <person name="Zeng Q."/>
            <person name="Gargeya S."/>
            <person name="Fitzgerald M."/>
            <person name="Haas B."/>
            <person name="Abouelleil A."/>
            <person name="Allen A.W."/>
            <person name="Alvarado L."/>
            <person name="Arachchi H.M."/>
            <person name="Berlin A.M."/>
            <person name="Chapman S.B."/>
            <person name="Gainer-Dewar J."/>
            <person name="Goldberg J."/>
            <person name="Griggs A."/>
            <person name="Gujja S."/>
            <person name="Hansen M."/>
            <person name="Howarth C."/>
            <person name="Imamovic A."/>
            <person name="Ireland A."/>
            <person name="Larimer J."/>
            <person name="McCowan C."/>
            <person name="Murphy C."/>
            <person name="Pearson M."/>
            <person name="Poon T.W."/>
            <person name="Priest M."/>
            <person name="Roberts A."/>
            <person name="Saif S."/>
            <person name="Shea T."/>
            <person name="Sisk P."/>
            <person name="Sykes S."/>
            <person name="Wortman J."/>
            <person name="Nusbaum C."/>
            <person name="Birren B."/>
        </authorList>
    </citation>
    <scope>NUCLEOTIDE SEQUENCE [LARGE SCALE GENOMIC DNA]</scope>
    <source>
        <strain evidence="5">maculatus3</strain>
    </source>
</reference>
<dbReference type="InterPro" id="IPR013547">
    <property type="entry name" value="P4H_N"/>
</dbReference>
<dbReference type="Gene3D" id="6.10.140.1460">
    <property type="match status" value="1"/>
</dbReference>
<dbReference type="GO" id="GO:0004656">
    <property type="term" value="F:procollagen-proline 4-dioxygenase activity"/>
    <property type="evidence" value="ECO:0007669"/>
    <property type="project" value="InterPro"/>
</dbReference>
<feature type="signal peptide" evidence="2">
    <location>
        <begin position="1"/>
        <end position="31"/>
    </location>
</feature>
<protein>
    <recommendedName>
        <fullName evidence="3">Prolyl 4-hydroxylase N-terminal domain-containing protein</fullName>
    </recommendedName>
</protein>
<dbReference type="InterPro" id="IPR011990">
    <property type="entry name" value="TPR-like_helical_dom_sf"/>
</dbReference>
<dbReference type="VEuPathDB" id="VectorBase:AMAM006695"/>
<dbReference type="Pfam" id="PF08336">
    <property type="entry name" value="P4Ha_N"/>
    <property type="match status" value="1"/>
</dbReference>
<sequence length="199" mass="23187">MGVSVMAKLLALAISSWWLCFGPWSVQKVHAEYFSSVEQMRQLLKLEQTLIDHLERYIKLHEQKIEFLQRQRDLYGKELKEGLKRDVEYASNPISAFLLVNRLVSDWERIRTFMDMDVGVKLQNNTEMPTGDDVVGVAEGLARLQEMYQLDTKEMASGKMLNRKLGRQLKTAECYEIGNKLTIATNYRYAVGWYREALR</sequence>
<dbReference type="GO" id="GO:0005783">
    <property type="term" value="C:endoplasmic reticulum"/>
    <property type="evidence" value="ECO:0007669"/>
    <property type="project" value="InterPro"/>
</dbReference>
<feature type="domain" description="Prolyl 4-hydroxylase N-terminal" evidence="3">
    <location>
        <begin position="36"/>
        <end position="160"/>
    </location>
</feature>
<feature type="chain" id="PRO_5008135802" description="Prolyl 4-hydroxylase N-terminal domain-containing protein" evidence="2">
    <location>
        <begin position="32"/>
        <end position="199"/>
    </location>
</feature>
<evidence type="ECO:0000256" key="2">
    <source>
        <dbReference type="SAM" id="SignalP"/>
    </source>
</evidence>
<dbReference type="AlphaFoldDB" id="A0A182SH59"/>
<evidence type="ECO:0000313" key="5">
    <source>
        <dbReference type="Proteomes" id="UP000075901"/>
    </source>
</evidence>
<evidence type="ECO:0000259" key="3">
    <source>
        <dbReference type="Pfam" id="PF08336"/>
    </source>
</evidence>
<accession>A0A182SH59</accession>
<proteinExistence type="predicted"/>
<keyword evidence="2" id="KW-0732">Signal</keyword>
<dbReference type="EnsemblMetazoa" id="AMAM006695-RA">
    <property type="protein sequence ID" value="AMAM006695-PA"/>
    <property type="gene ID" value="AMAM006695"/>
</dbReference>
<name>A0A182SH59_9DIPT</name>
<keyword evidence="5" id="KW-1185">Reference proteome</keyword>
<evidence type="ECO:0000256" key="1">
    <source>
        <dbReference type="SAM" id="Coils"/>
    </source>
</evidence>
<organism evidence="4 5">
    <name type="scientific">Anopheles maculatus</name>
    <dbReference type="NCBI Taxonomy" id="74869"/>
    <lineage>
        <taxon>Eukaryota</taxon>
        <taxon>Metazoa</taxon>
        <taxon>Ecdysozoa</taxon>
        <taxon>Arthropoda</taxon>
        <taxon>Hexapoda</taxon>
        <taxon>Insecta</taxon>
        <taxon>Pterygota</taxon>
        <taxon>Neoptera</taxon>
        <taxon>Endopterygota</taxon>
        <taxon>Diptera</taxon>
        <taxon>Nematocera</taxon>
        <taxon>Culicoidea</taxon>
        <taxon>Culicidae</taxon>
        <taxon>Anophelinae</taxon>
        <taxon>Anopheles</taxon>
        <taxon>Anopheles maculatus group</taxon>
    </lineage>
</organism>
<reference evidence="4" key="2">
    <citation type="submission" date="2020-05" db="UniProtKB">
        <authorList>
            <consortium name="EnsemblMetazoa"/>
        </authorList>
    </citation>
    <scope>IDENTIFICATION</scope>
    <source>
        <strain evidence="4">maculatus3</strain>
    </source>
</reference>
<dbReference type="Gene3D" id="1.25.40.10">
    <property type="entry name" value="Tetratricopeptide repeat domain"/>
    <property type="match status" value="1"/>
</dbReference>